<gene>
    <name evidence="1" type="ORF">NF685_01350</name>
</gene>
<dbReference type="EMBL" id="JAMXQU010000001">
    <property type="protein sequence ID" value="MCO6158673.1"/>
    <property type="molecule type" value="Genomic_DNA"/>
</dbReference>
<proteinExistence type="predicted"/>
<name>A0ABT1CCT0_9PROT</name>
<protein>
    <recommendedName>
        <fullName evidence="3">DUF945 family protein</fullName>
    </recommendedName>
</protein>
<sequence>MKRPWLAAGLCLVVVGLGTIGVRHESRAELQRALASLRANLPPDARFEYDHAYPRFFARGAGFDNARFIRGGTVLTARVLTISNPQGYLSTGLSVSRIHAQGVEIRGEVAGKIDDLTIGKLLLPPVTREKHDVTGLPPASQLHFRHGQIHGVALTSASGCTLTIHEASLDNYGHDDGNAGSLHDGHLLCAKESAVAYTLASAFHQPAAPLGIDVTDLRESGIRYARYVGWAEQFTGGTLPDHAALLSDTLETPARTETKGLALSFLNMRLTTDTSEMHRWQEGKSIETRSETRHSILRIDLPVLLALSLPPVTHIDTVTQTISFDTASRVGTIAFNATTPNSFVFEGHIVVNNLENFDGEHLPALVATDLTYHDEGGNLDALLTRIAAQRNQSLGDLKQVIVPSMTLLALKVPGLSALPEFISAPTGRTLTLSFHPPVPLDNQNVIGLVQPLRKDPAMAQAWSSPPILSTTLH</sequence>
<reference evidence="1 2" key="1">
    <citation type="submission" date="2022-06" db="EMBL/GenBank/DDBJ databases">
        <title>Whole-genome of Asaia lannensis strain LMG 27011T.</title>
        <authorList>
            <person name="Sombolestani A."/>
        </authorList>
    </citation>
    <scope>NUCLEOTIDE SEQUENCE [LARGE SCALE GENOMIC DNA]</scope>
    <source>
        <strain evidence="1 2">NBRC 102526</strain>
    </source>
</reference>
<accession>A0ABT1CCT0</accession>
<organism evidence="1 2">
    <name type="scientific">Asaia lannensis NBRC 102526</name>
    <dbReference type="NCBI Taxonomy" id="1307926"/>
    <lineage>
        <taxon>Bacteria</taxon>
        <taxon>Pseudomonadati</taxon>
        <taxon>Pseudomonadota</taxon>
        <taxon>Alphaproteobacteria</taxon>
        <taxon>Acetobacterales</taxon>
        <taxon>Acetobacteraceae</taxon>
        <taxon>Asaia</taxon>
    </lineage>
</organism>
<keyword evidence="2" id="KW-1185">Reference proteome</keyword>
<evidence type="ECO:0000313" key="2">
    <source>
        <dbReference type="Proteomes" id="UP001523401"/>
    </source>
</evidence>
<dbReference type="RefSeq" id="WP_252848278.1">
    <property type="nucleotide sequence ID" value="NZ_BAPW01000034.1"/>
</dbReference>
<comment type="caution">
    <text evidence="1">The sequence shown here is derived from an EMBL/GenBank/DDBJ whole genome shotgun (WGS) entry which is preliminary data.</text>
</comment>
<dbReference type="Proteomes" id="UP001523401">
    <property type="component" value="Unassembled WGS sequence"/>
</dbReference>
<evidence type="ECO:0000313" key="1">
    <source>
        <dbReference type="EMBL" id="MCO6158673.1"/>
    </source>
</evidence>
<evidence type="ECO:0008006" key="3">
    <source>
        <dbReference type="Google" id="ProtNLM"/>
    </source>
</evidence>